<evidence type="ECO:0000313" key="2">
    <source>
        <dbReference type="EMBL" id="KAK7925467.1"/>
    </source>
</evidence>
<comment type="caution">
    <text evidence="2">The sequence shown here is derived from an EMBL/GenBank/DDBJ whole genome shotgun (WGS) entry which is preliminary data.</text>
</comment>
<dbReference type="Proteomes" id="UP001460270">
    <property type="component" value="Unassembled WGS sequence"/>
</dbReference>
<dbReference type="EMBL" id="JBBPFD010000005">
    <property type="protein sequence ID" value="KAK7925467.1"/>
    <property type="molecule type" value="Genomic_DNA"/>
</dbReference>
<feature type="region of interest" description="Disordered" evidence="1">
    <location>
        <begin position="1"/>
        <end position="38"/>
    </location>
</feature>
<accession>A0AAW0PJ34</accession>
<feature type="compositionally biased region" description="Basic and acidic residues" evidence="1">
    <location>
        <begin position="25"/>
        <end position="37"/>
    </location>
</feature>
<evidence type="ECO:0000313" key="3">
    <source>
        <dbReference type="Proteomes" id="UP001460270"/>
    </source>
</evidence>
<evidence type="ECO:0000256" key="1">
    <source>
        <dbReference type="SAM" id="MobiDB-lite"/>
    </source>
</evidence>
<gene>
    <name evidence="2" type="ORF">WMY93_007777</name>
</gene>
<name>A0AAW0PJ34_9GOBI</name>
<sequence length="138" mass="14742">MTVEAKAGAPQAYVHSPLARSGRRQKQDMCRTEHQSQHTDPLYISYKTVRRSGGIARGEEATPANLSLVTAGGPEGRGAWCGVPGIDLRGSVLGVEGGSRGWDTREERRTGDINHRLSLLLAVGYADTASDRASPNEG</sequence>
<keyword evidence="3" id="KW-1185">Reference proteome</keyword>
<reference evidence="3" key="1">
    <citation type="submission" date="2024-04" db="EMBL/GenBank/DDBJ databases">
        <title>Salinicola lusitanus LLJ914,a marine bacterium isolated from the Okinawa Trough.</title>
        <authorList>
            <person name="Li J."/>
        </authorList>
    </citation>
    <scope>NUCLEOTIDE SEQUENCE [LARGE SCALE GENOMIC DNA]</scope>
</reference>
<protein>
    <submittedName>
        <fullName evidence="2">Uncharacterized protein</fullName>
    </submittedName>
</protein>
<organism evidence="2 3">
    <name type="scientific">Mugilogobius chulae</name>
    <name type="common">yellowstripe goby</name>
    <dbReference type="NCBI Taxonomy" id="88201"/>
    <lineage>
        <taxon>Eukaryota</taxon>
        <taxon>Metazoa</taxon>
        <taxon>Chordata</taxon>
        <taxon>Craniata</taxon>
        <taxon>Vertebrata</taxon>
        <taxon>Euteleostomi</taxon>
        <taxon>Actinopterygii</taxon>
        <taxon>Neopterygii</taxon>
        <taxon>Teleostei</taxon>
        <taxon>Neoteleostei</taxon>
        <taxon>Acanthomorphata</taxon>
        <taxon>Gobiaria</taxon>
        <taxon>Gobiiformes</taxon>
        <taxon>Gobioidei</taxon>
        <taxon>Gobiidae</taxon>
        <taxon>Gobionellinae</taxon>
        <taxon>Mugilogobius</taxon>
    </lineage>
</organism>
<proteinExistence type="predicted"/>
<dbReference type="AlphaFoldDB" id="A0AAW0PJ34"/>